<name>A0A426ZNB4_ENSVE</name>
<gene>
    <name evidence="1" type="ORF">B296_00010443</name>
</gene>
<evidence type="ECO:0000313" key="1">
    <source>
        <dbReference type="EMBL" id="RRT65489.1"/>
    </source>
</evidence>
<protein>
    <submittedName>
        <fullName evidence="1">Uncharacterized protein</fullName>
    </submittedName>
</protein>
<organism evidence="1 2">
    <name type="scientific">Ensete ventricosum</name>
    <name type="common">Abyssinian banana</name>
    <name type="synonym">Musa ensete</name>
    <dbReference type="NCBI Taxonomy" id="4639"/>
    <lineage>
        <taxon>Eukaryota</taxon>
        <taxon>Viridiplantae</taxon>
        <taxon>Streptophyta</taxon>
        <taxon>Embryophyta</taxon>
        <taxon>Tracheophyta</taxon>
        <taxon>Spermatophyta</taxon>
        <taxon>Magnoliopsida</taxon>
        <taxon>Liliopsida</taxon>
        <taxon>Zingiberales</taxon>
        <taxon>Musaceae</taxon>
        <taxon>Ensete</taxon>
    </lineage>
</organism>
<dbReference type="AlphaFoldDB" id="A0A426ZNB4"/>
<reference evidence="1 2" key="1">
    <citation type="journal article" date="2014" name="Agronomy (Basel)">
        <title>A Draft Genome Sequence for Ensete ventricosum, the Drought-Tolerant Tree Against Hunger.</title>
        <authorList>
            <person name="Harrison J."/>
            <person name="Moore K.A."/>
            <person name="Paszkiewicz K."/>
            <person name="Jones T."/>
            <person name="Grant M."/>
            <person name="Ambacheew D."/>
            <person name="Muzemil S."/>
            <person name="Studholme D.J."/>
        </authorList>
    </citation>
    <scope>NUCLEOTIDE SEQUENCE [LARGE SCALE GENOMIC DNA]</scope>
</reference>
<sequence length="380" mass="40764">MCKVAFVIWRYDSLIPTSGVLQAGRPVTFASAMSPVACCQGCCRLVDLSRPLCHAADHAAALLATRCQLGWMLRSFRADDGRDERLGYDSAGGGRDVQLGSNWTDGGHSVTIALIMAEICNSGTIGLIVAKIYNSGTIGPMVVKTCNSSTTRLRLAEMCNLGTVGLIVAEVCNSGTTGLMVAEICNLGTIGLMVAEVCNSGTTGLMVAEMCNSGTIGLIVIEICNLSANVSTWQGHVGMRDWALRLHDCGSHAPGTLGFWLSWFARVKIYASDYHKERNRRIPRLAFLGECRGAGVMDLNTLCRKPRMPSGNNTMAAGAESSPSEGHHYQMALLDRVHDAGRLMTIIGNQASLLEAEIDKLKTEADPEQLVIALQQVDEL</sequence>
<comment type="caution">
    <text evidence="1">The sequence shown here is derived from an EMBL/GenBank/DDBJ whole genome shotgun (WGS) entry which is preliminary data.</text>
</comment>
<dbReference type="Proteomes" id="UP000287651">
    <property type="component" value="Unassembled WGS sequence"/>
</dbReference>
<dbReference type="EMBL" id="AMZH03005797">
    <property type="protein sequence ID" value="RRT65489.1"/>
    <property type="molecule type" value="Genomic_DNA"/>
</dbReference>
<accession>A0A426ZNB4</accession>
<evidence type="ECO:0000313" key="2">
    <source>
        <dbReference type="Proteomes" id="UP000287651"/>
    </source>
</evidence>
<proteinExistence type="predicted"/>